<dbReference type="EMBL" id="JH792933">
    <property type="protein sequence ID" value="ELQ38420.1"/>
    <property type="molecule type" value="Genomic_DNA"/>
</dbReference>
<proteinExistence type="predicted"/>
<feature type="region of interest" description="Disordered" evidence="1">
    <location>
        <begin position="1"/>
        <end position="23"/>
    </location>
</feature>
<accession>A0AA97NXW4</accession>
<evidence type="ECO:0000256" key="1">
    <source>
        <dbReference type="SAM" id="MobiDB-lite"/>
    </source>
</evidence>
<protein>
    <submittedName>
        <fullName evidence="2">Uncharacterized protein</fullName>
    </submittedName>
</protein>
<organism evidence="2">
    <name type="scientific">Pyricularia oryzae (strain Y34)</name>
    <name type="common">Rice blast fungus</name>
    <name type="synonym">Magnaporthe oryzae</name>
    <dbReference type="NCBI Taxonomy" id="1143189"/>
    <lineage>
        <taxon>Eukaryota</taxon>
        <taxon>Fungi</taxon>
        <taxon>Dikarya</taxon>
        <taxon>Ascomycota</taxon>
        <taxon>Pezizomycotina</taxon>
        <taxon>Sordariomycetes</taxon>
        <taxon>Sordariomycetidae</taxon>
        <taxon>Magnaporthales</taxon>
        <taxon>Pyriculariaceae</taxon>
        <taxon>Pyricularia</taxon>
    </lineage>
</organism>
<sequence>MARGEAGGISRWRGMDVGLPVSV</sequence>
<gene>
    <name evidence="2" type="ORF">OOU_Y34scaffold00540g25</name>
</gene>
<evidence type="ECO:0000313" key="2">
    <source>
        <dbReference type="EMBL" id="ELQ38420.1"/>
    </source>
</evidence>
<dbReference type="AlphaFoldDB" id="A0AA97NXW4"/>
<name>A0AA97NXW4_PYRO3</name>
<reference evidence="2" key="1">
    <citation type="journal article" date="2012" name="PLoS Genet.">
        <title>Comparative analysis of the genomes of two field isolates of the rice blast fungus Magnaporthe oryzae.</title>
        <authorList>
            <person name="Xue M."/>
            <person name="Yang J."/>
            <person name="Li Z."/>
            <person name="Hu S."/>
            <person name="Yao N."/>
            <person name="Dean R.A."/>
            <person name="Zhao W."/>
            <person name="Shen M."/>
            <person name="Zhang H."/>
            <person name="Li C."/>
            <person name="Liu L."/>
            <person name="Cao L."/>
            <person name="Xu X."/>
            <person name="Xing Y."/>
            <person name="Hsiang T."/>
            <person name="Zhang Z."/>
            <person name="Xu J.R."/>
            <person name="Peng Y.L."/>
        </authorList>
    </citation>
    <scope>NUCLEOTIDE SEQUENCE</scope>
    <source>
        <strain evidence="2">Y34</strain>
    </source>
</reference>
<dbReference type="Proteomes" id="UP000011086">
    <property type="component" value="Unassembled WGS sequence"/>
</dbReference>